<organism evidence="3 4">
    <name type="scientific">Corynebacterium bovis</name>
    <dbReference type="NCBI Taxonomy" id="36808"/>
    <lineage>
        <taxon>Bacteria</taxon>
        <taxon>Bacillati</taxon>
        <taxon>Actinomycetota</taxon>
        <taxon>Actinomycetes</taxon>
        <taxon>Mycobacteriales</taxon>
        <taxon>Corynebacteriaceae</taxon>
        <taxon>Corynebacterium</taxon>
    </lineage>
</organism>
<dbReference type="PANTHER" id="PTHR48207:SF4">
    <property type="entry name" value="BLL6097 PROTEIN"/>
    <property type="match status" value="1"/>
</dbReference>
<dbReference type="InterPro" id="IPR050483">
    <property type="entry name" value="CoA-transferase_III_domain"/>
</dbReference>
<dbReference type="EMBL" id="PQNK01000010">
    <property type="protein sequence ID" value="RRO86393.1"/>
    <property type="molecule type" value="Genomic_DNA"/>
</dbReference>
<dbReference type="Pfam" id="PF02515">
    <property type="entry name" value="CoA_transf_3"/>
    <property type="match status" value="1"/>
</dbReference>
<name>A0A426PYL8_9CORY</name>
<protein>
    <submittedName>
        <fullName evidence="3">CoA transferase</fullName>
    </submittedName>
</protein>
<dbReference type="Proteomes" id="UP000276526">
    <property type="component" value="Unassembled WGS sequence"/>
</dbReference>
<evidence type="ECO:0000313" key="4">
    <source>
        <dbReference type="Proteomes" id="UP000276526"/>
    </source>
</evidence>
<accession>A0A426PYL8</accession>
<keyword evidence="1 3" id="KW-0808">Transferase</keyword>
<evidence type="ECO:0000313" key="3">
    <source>
        <dbReference type="EMBL" id="RRO86393.1"/>
    </source>
</evidence>
<dbReference type="Gene3D" id="3.40.50.10540">
    <property type="entry name" value="Crotonobetainyl-coa:carnitine coa-transferase, domain 1"/>
    <property type="match status" value="2"/>
</dbReference>
<reference evidence="3 4" key="1">
    <citation type="submission" date="2018-01" db="EMBL/GenBank/DDBJ databases">
        <title>Twenty Corynebacterium bovis Genomes.</title>
        <authorList>
            <person name="Gulvik C.A."/>
        </authorList>
    </citation>
    <scope>NUCLEOTIDE SEQUENCE [LARGE SCALE GENOMIC DNA]</scope>
    <source>
        <strain evidence="3 4">F6900</strain>
    </source>
</reference>
<proteinExistence type="predicted"/>
<dbReference type="InterPro" id="IPR003673">
    <property type="entry name" value="CoA-Trfase_fam_III"/>
</dbReference>
<comment type="caution">
    <text evidence="3">The sequence shown here is derived from an EMBL/GenBank/DDBJ whole genome shotgun (WGS) entry which is preliminary data.</text>
</comment>
<dbReference type="GO" id="GO:0008410">
    <property type="term" value="F:CoA-transferase activity"/>
    <property type="evidence" value="ECO:0007669"/>
    <property type="project" value="TreeGrafter"/>
</dbReference>
<dbReference type="RefSeq" id="WP_125173072.1">
    <property type="nucleotide sequence ID" value="NZ_JAPJOD010000137.1"/>
</dbReference>
<feature type="region of interest" description="Disordered" evidence="2">
    <location>
        <begin position="1"/>
        <end position="40"/>
    </location>
</feature>
<evidence type="ECO:0000256" key="2">
    <source>
        <dbReference type="SAM" id="MobiDB-lite"/>
    </source>
</evidence>
<dbReference type="AlphaFoldDB" id="A0A426PYL8"/>
<dbReference type="InterPro" id="IPR023606">
    <property type="entry name" value="CoA-Trfase_III_dom_1_sf"/>
</dbReference>
<dbReference type="PANTHER" id="PTHR48207">
    <property type="entry name" value="SUCCINATE--HYDROXYMETHYLGLUTARATE COA-TRANSFERASE"/>
    <property type="match status" value="1"/>
</dbReference>
<dbReference type="SUPFAM" id="SSF89796">
    <property type="entry name" value="CoA-transferase family III (CaiB/BaiF)"/>
    <property type="match status" value="1"/>
</dbReference>
<sequence length="440" mass="47175">MNSSETSDAEGTPSERTPGHRDTTDTPATPAGFGSAQLALGGDPTGPLAGVTVVDLSTVVMAPFATQVLGDLGADVIRIEPPFDTARFSPANVGRHPGMGPLYLQVNRNKRSVALNLKKEDDLAHLMDLLESADVFVTNMRGRALTRLGIGYEQIKDRFPGLVYAHGQGFNQRSASANRPAYDEVIQAETGDVDLQRRSVGSLTYMPTFIADKTSSLWLALGVVSALYERRATGLGQHVEIPMADVMIHMNSVEHLSGQVFSPAQDTEIGNPLSLNQIHSAFETADGEAVAAVPYTYADIKLLLTATGDELADDPCWDGDRIDSAAFTRGMDRILATSTRLTFDEWETYLQDNDFPYAVVRDIDGLPDSPYVREMDLMPEVDHPTEGRMRTVANPIGMSRTPVNIRRLPEPAGASTDEVLAALAAVAASGGTGTTGTPGD</sequence>
<gene>
    <name evidence="3" type="ORF">CXF48_07240</name>
</gene>
<evidence type="ECO:0000256" key="1">
    <source>
        <dbReference type="ARBA" id="ARBA00022679"/>
    </source>
</evidence>